<evidence type="ECO:0000256" key="1">
    <source>
        <dbReference type="ARBA" id="ARBA00005898"/>
    </source>
</evidence>
<name>A0A2M7E8Y4_9BACT</name>
<dbReference type="Gene3D" id="3.90.190.20">
    <property type="entry name" value="Mur ligase, C-terminal domain"/>
    <property type="match status" value="1"/>
</dbReference>
<feature type="binding site" evidence="11">
    <location>
        <begin position="111"/>
        <end position="117"/>
    </location>
    <ligand>
        <name>ATP</name>
        <dbReference type="ChEBI" id="CHEBI:30616"/>
    </ligand>
</feature>
<evidence type="ECO:0000313" key="17">
    <source>
        <dbReference type="Proteomes" id="UP000228886"/>
    </source>
</evidence>
<keyword evidence="4 11" id="KW-0132">Cell division</keyword>
<dbReference type="HAMAP" id="MF_00208">
    <property type="entry name" value="MurE"/>
    <property type="match status" value="1"/>
</dbReference>
<feature type="binding site" evidence="11">
    <location>
        <begin position="412"/>
        <end position="415"/>
    </location>
    <ligand>
        <name>meso-2,6-diaminopimelate</name>
        <dbReference type="ChEBI" id="CHEBI:57791"/>
    </ligand>
</feature>
<comment type="function">
    <text evidence="11">Catalyzes the addition of meso-diaminopimelic acid to the nucleotide precursor UDP-N-acetylmuramoyl-L-alanyl-D-glutamate (UMAG) in the biosynthesis of bacterial cell-wall peptidoglycan.</text>
</comment>
<comment type="cofactor">
    <cofactor evidence="11">
        <name>Mg(2+)</name>
        <dbReference type="ChEBI" id="CHEBI:18420"/>
    </cofactor>
</comment>
<comment type="catalytic activity">
    <reaction evidence="11">
        <text>UDP-N-acetyl-alpha-D-muramoyl-L-alanyl-D-glutamate + meso-2,6-diaminopimelate + ATP = UDP-N-acetyl-alpha-D-muramoyl-L-alanyl-gamma-D-glutamyl-meso-2,6-diaminopimelate + ADP + phosphate + H(+)</text>
        <dbReference type="Rhea" id="RHEA:23676"/>
        <dbReference type="ChEBI" id="CHEBI:15378"/>
        <dbReference type="ChEBI" id="CHEBI:30616"/>
        <dbReference type="ChEBI" id="CHEBI:43474"/>
        <dbReference type="ChEBI" id="CHEBI:57791"/>
        <dbReference type="ChEBI" id="CHEBI:83900"/>
        <dbReference type="ChEBI" id="CHEBI:83905"/>
        <dbReference type="ChEBI" id="CHEBI:456216"/>
        <dbReference type="EC" id="6.3.2.13"/>
    </reaction>
</comment>
<feature type="binding site" evidence="11">
    <location>
        <position position="465"/>
    </location>
    <ligand>
        <name>meso-2,6-diaminopimelate</name>
        <dbReference type="ChEBI" id="CHEBI:57791"/>
    </ligand>
</feature>
<dbReference type="InterPro" id="IPR018109">
    <property type="entry name" value="Folylpolyglutamate_synth_CS"/>
</dbReference>
<organism evidence="16 17">
    <name type="scientific">bacterium (Candidatus Ratteibacteria) CG01_land_8_20_14_3_00_40_19</name>
    <dbReference type="NCBI Taxonomy" id="2014290"/>
    <lineage>
        <taxon>Bacteria</taxon>
        <taxon>Candidatus Ratteibacteria</taxon>
    </lineage>
</organism>
<dbReference type="NCBIfam" id="TIGR01085">
    <property type="entry name" value="murE"/>
    <property type="match status" value="1"/>
</dbReference>
<keyword evidence="5 11" id="KW-0547">Nucleotide-binding</keyword>
<evidence type="ECO:0000256" key="2">
    <source>
        <dbReference type="ARBA" id="ARBA00022490"/>
    </source>
</evidence>
<dbReference type="GO" id="GO:0005524">
    <property type="term" value="F:ATP binding"/>
    <property type="evidence" value="ECO:0007669"/>
    <property type="project" value="UniProtKB-UniRule"/>
</dbReference>
<evidence type="ECO:0000256" key="7">
    <source>
        <dbReference type="ARBA" id="ARBA00022960"/>
    </source>
</evidence>
<keyword evidence="2 11" id="KW-0963">Cytoplasm</keyword>
<sequence>MKLKELIKDLKVEKITSHSNPDILGLTYDSRKVREGYLFVAIVGSKEDGHRYLNDAAEQGAKAMVIEKDTVFAEKNVVKIVVKDSRVALAHLASNFYHSPSKNLKVIGVTGTNGKTTVTYLLDSILKTAGYKTGLIGTITYKIGERLIAAQNTTPQSLEIQNLLAELVREKSDYLVMEVSSHSLVQHRVEKIEFDAGIFTNLTKFEHLDYHRNMKQYLSAKLLLFRKYLAESSKKKKSAIINLDDPFASHFIKAAKKNGIKPITYGMKKGDVTARNYLPTELGASFKIRTSFGNLQIFSRLIGKFNLYNILAAVSLGIAERIDLSVIKKGIERMEVIPGRLEVVDCGQPFKIIVDYAHTASALKNLLLLAKELSFKRILLIFGCGGDRDKRKRPLMGAIAAKFTDFFIITSDNPRSEEPASIIRNVERGIKRRYRKKYRVEADREKAIRQGLALAKPGDLFIVAGKGHETYQILKDTIVPFDDRLMVRKILQNTEWKP</sequence>
<evidence type="ECO:0000256" key="9">
    <source>
        <dbReference type="ARBA" id="ARBA00023306"/>
    </source>
</evidence>
<protein>
    <recommendedName>
        <fullName evidence="11">UDP-N-acetylmuramoyl-L-alanyl-D-glutamate--2,6-diaminopimelate ligase</fullName>
        <ecNumber evidence="11">6.3.2.13</ecNumber>
    </recommendedName>
    <alternativeName>
        <fullName evidence="11">Meso-A2pm-adding enzyme</fullName>
    </alternativeName>
    <alternativeName>
        <fullName evidence="11">Meso-diaminopimelate-adding enzyme</fullName>
    </alternativeName>
    <alternativeName>
        <fullName evidence="11">UDP-MurNAc-L-Ala-D-Glu:meso-diaminopimelate ligase</fullName>
    </alternativeName>
    <alternativeName>
        <fullName evidence="11">UDP-MurNAc-tripeptide synthetase</fullName>
    </alternativeName>
    <alternativeName>
        <fullName evidence="11">UDP-N-acetylmuramyl-tripeptide synthetase</fullName>
    </alternativeName>
</protein>
<dbReference type="GO" id="GO:0004326">
    <property type="term" value="F:tetrahydrofolylpolyglutamate synthase activity"/>
    <property type="evidence" value="ECO:0007669"/>
    <property type="project" value="InterPro"/>
</dbReference>
<evidence type="ECO:0000259" key="14">
    <source>
        <dbReference type="Pfam" id="PF02875"/>
    </source>
</evidence>
<dbReference type="GO" id="GO:0000287">
    <property type="term" value="F:magnesium ion binding"/>
    <property type="evidence" value="ECO:0007669"/>
    <property type="project" value="UniProtKB-UniRule"/>
</dbReference>
<keyword evidence="7 11" id="KW-0133">Cell shape</keyword>
<feature type="binding site" evidence="11">
    <location>
        <position position="30"/>
    </location>
    <ligand>
        <name>UDP-N-acetyl-alpha-D-muramoyl-L-alanyl-D-glutamate</name>
        <dbReference type="ChEBI" id="CHEBI:83900"/>
    </ligand>
</feature>
<evidence type="ECO:0000259" key="13">
    <source>
        <dbReference type="Pfam" id="PF01225"/>
    </source>
</evidence>
<keyword evidence="11" id="KW-0460">Magnesium</keyword>
<comment type="subcellular location">
    <subcellularLocation>
        <location evidence="11 12">Cytoplasm</location>
    </subcellularLocation>
</comment>
<evidence type="ECO:0000256" key="11">
    <source>
        <dbReference type="HAMAP-Rule" id="MF_00208"/>
    </source>
</evidence>
<dbReference type="NCBIfam" id="NF001126">
    <property type="entry name" value="PRK00139.1-4"/>
    <property type="match status" value="1"/>
</dbReference>
<feature type="binding site" evidence="11">
    <location>
        <position position="180"/>
    </location>
    <ligand>
        <name>UDP-N-acetyl-alpha-D-muramoyl-L-alanyl-D-glutamate</name>
        <dbReference type="ChEBI" id="CHEBI:83900"/>
    </ligand>
</feature>
<dbReference type="GO" id="GO:0071555">
    <property type="term" value="P:cell wall organization"/>
    <property type="evidence" value="ECO:0007669"/>
    <property type="project" value="UniProtKB-KW"/>
</dbReference>
<dbReference type="GO" id="GO:0009252">
    <property type="term" value="P:peptidoglycan biosynthetic process"/>
    <property type="evidence" value="ECO:0007669"/>
    <property type="project" value="UniProtKB-UniRule"/>
</dbReference>
<dbReference type="AlphaFoldDB" id="A0A2M7E8Y4"/>
<feature type="binding site" evidence="11">
    <location>
        <position position="152"/>
    </location>
    <ligand>
        <name>UDP-N-acetyl-alpha-D-muramoyl-L-alanyl-D-glutamate</name>
        <dbReference type="ChEBI" id="CHEBI:83900"/>
    </ligand>
</feature>
<dbReference type="SUPFAM" id="SSF53623">
    <property type="entry name" value="MurD-like peptide ligases, catalytic domain"/>
    <property type="match status" value="1"/>
</dbReference>
<feature type="domain" description="Mur ligase N-terminal catalytic" evidence="13">
    <location>
        <begin position="23"/>
        <end position="97"/>
    </location>
</feature>
<dbReference type="EC" id="6.3.2.13" evidence="11"/>
<dbReference type="UniPathway" id="UPA00219"/>
<dbReference type="Pfam" id="PF01225">
    <property type="entry name" value="Mur_ligase"/>
    <property type="match status" value="1"/>
</dbReference>
<dbReference type="InterPro" id="IPR036615">
    <property type="entry name" value="Mur_ligase_C_dom_sf"/>
</dbReference>
<accession>A0A2M7E8Y4</accession>
<comment type="similarity">
    <text evidence="1 11">Belongs to the MurCDEF family. MurE subfamily.</text>
</comment>
<evidence type="ECO:0000259" key="15">
    <source>
        <dbReference type="Pfam" id="PF08245"/>
    </source>
</evidence>
<evidence type="ECO:0000313" key="16">
    <source>
        <dbReference type="EMBL" id="PIV64207.1"/>
    </source>
</evidence>
<proteinExistence type="inferred from homology"/>
<comment type="pathway">
    <text evidence="11 12">Cell wall biogenesis; peptidoglycan biosynthesis.</text>
</comment>
<dbReference type="InterPro" id="IPR036565">
    <property type="entry name" value="Mur-like_cat_sf"/>
</dbReference>
<feature type="binding site" evidence="11">
    <location>
        <position position="469"/>
    </location>
    <ligand>
        <name>meso-2,6-diaminopimelate</name>
        <dbReference type="ChEBI" id="CHEBI:57791"/>
    </ligand>
</feature>
<dbReference type="InterPro" id="IPR000713">
    <property type="entry name" value="Mur_ligase_N"/>
</dbReference>
<reference evidence="17" key="1">
    <citation type="submission" date="2017-09" db="EMBL/GenBank/DDBJ databases">
        <title>Depth-based differentiation of microbial function through sediment-hosted aquifers and enrichment of novel symbionts in the deep terrestrial subsurface.</title>
        <authorList>
            <person name="Probst A.J."/>
            <person name="Ladd B."/>
            <person name="Jarett J.K."/>
            <person name="Geller-Mcgrath D.E."/>
            <person name="Sieber C.M.K."/>
            <person name="Emerson J.B."/>
            <person name="Anantharaman K."/>
            <person name="Thomas B.C."/>
            <person name="Malmstrom R."/>
            <person name="Stieglmeier M."/>
            <person name="Klingl A."/>
            <person name="Woyke T."/>
            <person name="Ryan C.M."/>
            <person name="Banfield J.F."/>
        </authorList>
    </citation>
    <scope>NUCLEOTIDE SEQUENCE [LARGE SCALE GENOMIC DNA]</scope>
</reference>
<dbReference type="SUPFAM" id="SSF53244">
    <property type="entry name" value="MurD-like peptide ligases, peptide-binding domain"/>
    <property type="match status" value="1"/>
</dbReference>
<evidence type="ECO:0000256" key="10">
    <source>
        <dbReference type="ARBA" id="ARBA00023316"/>
    </source>
</evidence>
<evidence type="ECO:0000256" key="4">
    <source>
        <dbReference type="ARBA" id="ARBA00022618"/>
    </source>
</evidence>
<feature type="short sequence motif" description="Meso-diaminopimelate recognition motif" evidence="11">
    <location>
        <begin position="412"/>
        <end position="415"/>
    </location>
</feature>
<evidence type="ECO:0000256" key="3">
    <source>
        <dbReference type="ARBA" id="ARBA00022598"/>
    </source>
</evidence>
<keyword evidence="8 11" id="KW-0573">Peptidoglycan synthesis</keyword>
<keyword evidence="9 11" id="KW-0131">Cell cycle</keyword>
<dbReference type="PANTHER" id="PTHR23135">
    <property type="entry name" value="MUR LIGASE FAMILY MEMBER"/>
    <property type="match status" value="1"/>
</dbReference>
<dbReference type="NCBIfam" id="NF001124">
    <property type="entry name" value="PRK00139.1-2"/>
    <property type="match status" value="1"/>
</dbReference>
<dbReference type="InterPro" id="IPR004101">
    <property type="entry name" value="Mur_ligase_C"/>
</dbReference>
<dbReference type="InterPro" id="IPR013221">
    <property type="entry name" value="Mur_ligase_cen"/>
</dbReference>
<dbReference type="Gene3D" id="3.40.1190.10">
    <property type="entry name" value="Mur-like, catalytic domain"/>
    <property type="match status" value="1"/>
</dbReference>
<keyword evidence="10 11" id="KW-0961">Cell wall biogenesis/degradation</keyword>
<comment type="caution">
    <text evidence="11">Lacks conserved residue(s) required for the propagation of feature annotation.</text>
</comment>
<feature type="binding site" evidence="11">
    <location>
        <position position="388"/>
    </location>
    <ligand>
        <name>meso-2,6-diaminopimelate</name>
        <dbReference type="ChEBI" id="CHEBI:57791"/>
    </ligand>
</feature>
<dbReference type="GO" id="GO:0008765">
    <property type="term" value="F:UDP-N-acetylmuramoylalanyl-D-glutamate-2,6-diaminopimelate ligase activity"/>
    <property type="evidence" value="ECO:0007669"/>
    <property type="project" value="UniProtKB-UniRule"/>
</dbReference>
<comment type="PTM">
    <text evidence="11">Carboxylation is probably crucial for Mg(2+) binding and, consequently, for the gamma-phosphate positioning of ATP.</text>
</comment>
<dbReference type="Gene3D" id="3.40.1390.10">
    <property type="entry name" value="MurE/MurF, N-terminal domain"/>
    <property type="match status" value="1"/>
</dbReference>
<keyword evidence="3 11" id="KW-0436">Ligase</keyword>
<feature type="domain" description="Mur ligase central" evidence="15">
    <location>
        <begin position="109"/>
        <end position="315"/>
    </location>
</feature>
<dbReference type="Pfam" id="PF02875">
    <property type="entry name" value="Mur_ligase_C"/>
    <property type="match status" value="1"/>
</dbReference>
<feature type="binding site" evidence="11">
    <location>
        <begin position="153"/>
        <end position="154"/>
    </location>
    <ligand>
        <name>UDP-N-acetyl-alpha-D-muramoyl-L-alanyl-D-glutamate</name>
        <dbReference type="ChEBI" id="CHEBI:83900"/>
    </ligand>
</feature>
<feature type="binding site" evidence="11">
    <location>
        <position position="188"/>
    </location>
    <ligand>
        <name>UDP-N-acetyl-alpha-D-muramoyl-L-alanyl-D-glutamate</name>
        <dbReference type="ChEBI" id="CHEBI:83900"/>
    </ligand>
</feature>
<dbReference type="Proteomes" id="UP000228886">
    <property type="component" value="Unassembled WGS sequence"/>
</dbReference>
<dbReference type="EMBL" id="PETL01000165">
    <property type="protein sequence ID" value="PIV64207.1"/>
    <property type="molecule type" value="Genomic_DNA"/>
</dbReference>
<evidence type="ECO:0000256" key="6">
    <source>
        <dbReference type="ARBA" id="ARBA00022840"/>
    </source>
</evidence>
<gene>
    <name evidence="11" type="primary">murE</name>
    <name evidence="16" type="ORF">COS11_03425</name>
</gene>
<keyword evidence="6 11" id="KW-0067">ATP-binding</keyword>
<feature type="domain" description="Mur ligase C-terminal" evidence="14">
    <location>
        <begin position="339"/>
        <end position="467"/>
    </location>
</feature>
<evidence type="ECO:0000256" key="8">
    <source>
        <dbReference type="ARBA" id="ARBA00022984"/>
    </source>
</evidence>
<dbReference type="InterPro" id="IPR035911">
    <property type="entry name" value="MurE/MurF_N"/>
</dbReference>
<comment type="caution">
    <text evidence="16">The sequence shown here is derived from an EMBL/GenBank/DDBJ whole genome shotgun (WGS) entry which is preliminary data.</text>
</comment>
<evidence type="ECO:0000256" key="12">
    <source>
        <dbReference type="RuleBase" id="RU004135"/>
    </source>
</evidence>
<dbReference type="PROSITE" id="PS01011">
    <property type="entry name" value="FOLYLPOLYGLU_SYNT_1"/>
    <property type="match status" value="1"/>
</dbReference>
<dbReference type="Pfam" id="PF08245">
    <property type="entry name" value="Mur_ligase_M"/>
    <property type="match status" value="1"/>
</dbReference>
<dbReference type="GO" id="GO:0005737">
    <property type="term" value="C:cytoplasm"/>
    <property type="evidence" value="ECO:0007669"/>
    <property type="project" value="UniProtKB-SubCell"/>
</dbReference>
<dbReference type="GO" id="GO:0051301">
    <property type="term" value="P:cell division"/>
    <property type="evidence" value="ECO:0007669"/>
    <property type="project" value="UniProtKB-KW"/>
</dbReference>
<dbReference type="InterPro" id="IPR005761">
    <property type="entry name" value="UDP-N-AcMur-Glu-dNH2Pim_ligase"/>
</dbReference>
<dbReference type="SUPFAM" id="SSF63418">
    <property type="entry name" value="MurE/MurF N-terminal domain"/>
    <property type="match status" value="1"/>
</dbReference>
<dbReference type="PANTHER" id="PTHR23135:SF4">
    <property type="entry name" value="UDP-N-ACETYLMURAMOYL-L-ALANYL-D-GLUTAMATE--2,6-DIAMINOPIMELATE LIGASE MURE HOMOLOG, CHLOROPLASTIC"/>
    <property type="match status" value="1"/>
</dbReference>
<feature type="modified residue" description="N6-carboxylysine" evidence="11">
    <location>
        <position position="221"/>
    </location>
</feature>
<dbReference type="GO" id="GO:0008360">
    <property type="term" value="P:regulation of cell shape"/>
    <property type="evidence" value="ECO:0007669"/>
    <property type="project" value="UniProtKB-KW"/>
</dbReference>
<evidence type="ECO:0000256" key="5">
    <source>
        <dbReference type="ARBA" id="ARBA00022741"/>
    </source>
</evidence>
<feature type="binding site" evidence="11">
    <location>
        <position position="186"/>
    </location>
    <ligand>
        <name>UDP-N-acetyl-alpha-D-muramoyl-L-alanyl-D-glutamate</name>
        <dbReference type="ChEBI" id="CHEBI:83900"/>
    </ligand>
</feature>